<dbReference type="Pfam" id="PF04993">
    <property type="entry name" value="TfoX_N"/>
    <property type="match status" value="1"/>
</dbReference>
<dbReference type="Gene3D" id="3.30.1460.30">
    <property type="entry name" value="YgaC/TfoX-N like chaperone"/>
    <property type="match status" value="1"/>
</dbReference>
<reference evidence="3 4" key="1">
    <citation type="submission" date="2019-01" db="EMBL/GenBank/DDBJ databases">
        <title>Pseudoxanthomonas composti sp. nov., isolated from compost.</title>
        <authorList>
            <person name="Yang G."/>
        </authorList>
    </citation>
    <scope>NUCLEOTIDE SEQUENCE [LARGE SCALE GENOMIC DNA]</scope>
    <source>
        <strain evidence="3 4">GSS15</strain>
    </source>
</reference>
<feature type="domain" description="TfoX N-terminal" evidence="2">
    <location>
        <begin position="22"/>
        <end position="64"/>
    </location>
</feature>
<gene>
    <name evidence="3" type="ORF">EPA99_02855</name>
</gene>
<dbReference type="SUPFAM" id="SSF159894">
    <property type="entry name" value="YgaC/TfoX-N like"/>
    <property type="match status" value="1"/>
</dbReference>
<feature type="region of interest" description="Disordered" evidence="1">
    <location>
        <begin position="98"/>
        <end position="118"/>
    </location>
</feature>
<accession>A0A4Q1K060</accession>
<evidence type="ECO:0000256" key="1">
    <source>
        <dbReference type="SAM" id="MobiDB-lite"/>
    </source>
</evidence>
<evidence type="ECO:0000313" key="4">
    <source>
        <dbReference type="Proteomes" id="UP000289784"/>
    </source>
</evidence>
<comment type="caution">
    <text evidence="3">The sequence shown here is derived from an EMBL/GenBank/DDBJ whole genome shotgun (WGS) entry which is preliminary data.</text>
</comment>
<keyword evidence="4" id="KW-1185">Reference proteome</keyword>
<dbReference type="InterPro" id="IPR007076">
    <property type="entry name" value="TfoX_N"/>
</dbReference>
<proteinExistence type="predicted"/>
<dbReference type="EMBL" id="SAWZ01000001">
    <property type="protein sequence ID" value="RXR08769.1"/>
    <property type="molecule type" value="Genomic_DNA"/>
</dbReference>
<evidence type="ECO:0000259" key="2">
    <source>
        <dbReference type="Pfam" id="PF04993"/>
    </source>
</evidence>
<sequence>MAADPSFIEEIAGQARLDAALSWRKMFGEYALYLDGKVVALVCDNQLFVKSTEAGHALLEPEQAMGAPFPGARPHLLIDPVEQSDVLSRLLRATAAALPLPKPRPRKTGKASAAAKPR</sequence>
<organism evidence="3 4">
    <name type="scientific">Pseudoxanthomonas composti</name>
    <dbReference type="NCBI Taxonomy" id="2137479"/>
    <lineage>
        <taxon>Bacteria</taxon>
        <taxon>Pseudomonadati</taxon>
        <taxon>Pseudomonadota</taxon>
        <taxon>Gammaproteobacteria</taxon>
        <taxon>Lysobacterales</taxon>
        <taxon>Lysobacteraceae</taxon>
        <taxon>Pseudoxanthomonas</taxon>
    </lineage>
</organism>
<dbReference type="RefSeq" id="WP_129469660.1">
    <property type="nucleotide sequence ID" value="NZ_SAWZ01000001.1"/>
</dbReference>
<dbReference type="OrthoDB" id="8687154at2"/>
<dbReference type="AlphaFoldDB" id="A0A4Q1K060"/>
<name>A0A4Q1K060_9GAMM</name>
<dbReference type="Proteomes" id="UP000289784">
    <property type="component" value="Unassembled WGS sequence"/>
</dbReference>
<evidence type="ECO:0000313" key="3">
    <source>
        <dbReference type="EMBL" id="RXR08769.1"/>
    </source>
</evidence>
<protein>
    <recommendedName>
        <fullName evidence="2">TfoX N-terminal domain-containing protein</fullName>
    </recommendedName>
</protein>